<organism evidence="18 19">
    <name type="scientific">Phasianus colchicus</name>
    <name type="common">Common pheasant</name>
    <dbReference type="NCBI Taxonomy" id="9054"/>
    <lineage>
        <taxon>Eukaryota</taxon>
        <taxon>Metazoa</taxon>
        <taxon>Chordata</taxon>
        <taxon>Craniata</taxon>
        <taxon>Vertebrata</taxon>
        <taxon>Euteleostomi</taxon>
        <taxon>Archelosauria</taxon>
        <taxon>Archosauria</taxon>
        <taxon>Dinosauria</taxon>
        <taxon>Saurischia</taxon>
        <taxon>Theropoda</taxon>
        <taxon>Coelurosauria</taxon>
        <taxon>Aves</taxon>
        <taxon>Neognathae</taxon>
        <taxon>Galloanserae</taxon>
        <taxon>Galliformes</taxon>
        <taxon>Phasianidae</taxon>
        <taxon>Phasianinae</taxon>
        <taxon>Phasianus</taxon>
    </lineage>
</organism>
<dbReference type="KEGG" id="pcoc:116230352"/>
<evidence type="ECO:0000256" key="10">
    <source>
        <dbReference type="ARBA" id="ARBA00093248"/>
    </source>
</evidence>
<evidence type="ECO:0000256" key="11">
    <source>
        <dbReference type="ARBA" id="ARBA00093250"/>
    </source>
</evidence>
<comment type="catalytic activity">
    <reaction evidence="10">
        <text>(R)-lanthionine ketimine + NADPH + 2 H(+) = (3R,5R)-1,4-thiomorpholine-3,5-dicarboxylate + NADP(+)</text>
        <dbReference type="Rhea" id="RHEA:68040"/>
        <dbReference type="ChEBI" id="CHEBI:15378"/>
        <dbReference type="ChEBI" id="CHEBI:57783"/>
        <dbReference type="ChEBI" id="CHEBI:58349"/>
        <dbReference type="ChEBI" id="CHEBI:176891"/>
        <dbReference type="ChEBI" id="CHEBI:176892"/>
    </reaction>
    <physiologicalReaction direction="left-to-right" evidence="10">
        <dbReference type="Rhea" id="RHEA:68041"/>
    </physiologicalReaction>
</comment>
<evidence type="ECO:0000256" key="7">
    <source>
        <dbReference type="ARBA" id="ARBA00093203"/>
    </source>
</evidence>
<reference evidence="18" key="2">
    <citation type="submission" date="2025-09" db="UniProtKB">
        <authorList>
            <consortium name="Ensembl"/>
        </authorList>
    </citation>
    <scope>IDENTIFICATION</scope>
</reference>
<dbReference type="GO" id="GO:0070324">
    <property type="term" value="F:thyroid hormone binding"/>
    <property type="evidence" value="ECO:0007669"/>
    <property type="project" value="TreeGrafter"/>
</dbReference>
<comment type="catalytic activity">
    <reaction evidence="11">
        <text>(S)-cystathionine ketimine + NADH + 2 H(+) = (3R,5S)-2,3,5,6,7-pentahydro-1,4-thiazepine-3,5-dicarboxylate + NAD(+)</text>
        <dbReference type="Rhea" id="RHEA:68032"/>
        <dbReference type="ChEBI" id="CHEBI:15378"/>
        <dbReference type="ChEBI" id="CHEBI:57540"/>
        <dbReference type="ChEBI" id="CHEBI:57945"/>
        <dbReference type="ChEBI" id="CHEBI:176808"/>
        <dbReference type="ChEBI" id="CHEBI:176810"/>
    </reaction>
    <physiologicalReaction direction="left-to-right" evidence="11">
        <dbReference type="Rhea" id="RHEA:68033"/>
    </physiologicalReaction>
</comment>
<evidence type="ECO:0000256" key="16">
    <source>
        <dbReference type="ARBA" id="ARBA00093598"/>
    </source>
</evidence>
<keyword evidence="19" id="KW-1185">Reference proteome</keyword>
<comment type="catalytic activity">
    <reaction evidence="6">
        <text>Delta(2)-thiazoline-2-carboxylate + NADPH + 2 H(+) = L-thiazolidine-2-carboxylate + NADP(+)</text>
        <dbReference type="Rhea" id="RHEA:68072"/>
        <dbReference type="ChEBI" id="CHEBI:15378"/>
        <dbReference type="ChEBI" id="CHEBI:57783"/>
        <dbReference type="ChEBI" id="CHEBI:58349"/>
        <dbReference type="ChEBI" id="CHEBI:176895"/>
        <dbReference type="ChEBI" id="CHEBI:176896"/>
    </reaction>
    <physiologicalReaction direction="left-to-right" evidence="6">
        <dbReference type="Rhea" id="RHEA:68073"/>
    </physiologicalReaction>
</comment>
<dbReference type="GeneID" id="116230352"/>
<comment type="catalytic activity">
    <reaction evidence="12">
        <text>(3R)-1,4-thiomorpholine-3-carboxylate + NADP(+) = 3,4-dehydrothiomorpholine-3-carboxylate + NADPH + 2 H(+)</text>
        <dbReference type="Rhea" id="RHEA:12500"/>
        <dbReference type="ChEBI" id="CHEBI:15378"/>
        <dbReference type="ChEBI" id="CHEBI:57783"/>
        <dbReference type="ChEBI" id="CHEBI:58349"/>
        <dbReference type="ChEBI" id="CHEBI:58517"/>
        <dbReference type="ChEBI" id="CHEBI:176873"/>
        <dbReference type="EC" id="1.5.1.25"/>
    </reaction>
    <physiologicalReaction direction="right-to-left" evidence="12">
        <dbReference type="Rhea" id="RHEA:12502"/>
    </physiologicalReaction>
</comment>
<gene>
    <name evidence="18" type="primary">CRYM</name>
</gene>
<dbReference type="FunFam" id="3.40.50.720:FF:000241">
    <property type="entry name" value="ketimine reductase mu-crystallin"/>
    <property type="match status" value="1"/>
</dbReference>
<dbReference type="PANTHER" id="PTHR13812">
    <property type="entry name" value="KETIMINE REDUCTASE MU-CRYSTALLIN"/>
    <property type="match status" value="1"/>
</dbReference>
<evidence type="ECO:0000256" key="8">
    <source>
        <dbReference type="ARBA" id="ARBA00093226"/>
    </source>
</evidence>
<dbReference type="Gene3D" id="3.40.50.720">
    <property type="entry name" value="NAD(P)-binding Rossmann-like Domain"/>
    <property type="match status" value="1"/>
</dbReference>
<evidence type="ECO:0000256" key="5">
    <source>
        <dbReference type="ARBA" id="ARBA00093190"/>
    </source>
</evidence>
<evidence type="ECO:0000313" key="19">
    <source>
        <dbReference type="Proteomes" id="UP000472261"/>
    </source>
</evidence>
<dbReference type="InterPro" id="IPR036291">
    <property type="entry name" value="NAD(P)-bd_dom_sf"/>
</dbReference>
<dbReference type="Ensembl" id="ENSPCLT00000012277.1">
    <property type="protein sequence ID" value="ENSPCLP00000009080.1"/>
    <property type="gene ID" value="ENSPCLG00000007516.1"/>
</dbReference>
<dbReference type="OMA" id="VKIVNVH"/>
<evidence type="ECO:0000256" key="17">
    <source>
        <dbReference type="ARBA" id="ARBA00093650"/>
    </source>
</evidence>
<evidence type="ECO:0000256" key="1">
    <source>
        <dbReference type="ARBA" id="ARBA00008903"/>
    </source>
</evidence>
<sequence>MADPRGGLRLPGVPRAARRSSTAAPGLYYSGKGGAVGGAAGRYLLRDGRTALRAELGRFAMSSAPPVFIGSAEVERLLPRASLLLPGLEAALRNFSAGAAGGVEQPLRAVVPVRPHGGFLGVMPAYSAADDALTTKLVTFYERRGDSAAPSHRATVLLFDPRCGSLRAVLDGSVITAKRTAAVSAIATKLLMPRSAEVLCILGAGVQARSHYEIFTELFPFTEVRLWNRSEQRAVRLASSVGGAVRVCGTAREAVLGADVIVTVTMATTPILFGDWVKPGAHINAVGASRPDWRELDDALMKSSVLVVDSREAALTESGDVILSGAEIFAELGEVLKGTKPALPEKTTVFKSLGMAVEDTVAAKFVYDAWSAGK</sequence>
<dbReference type="PANTHER" id="PTHR13812:SF19">
    <property type="entry name" value="KETIMINE REDUCTASE MU-CRYSTALLIN"/>
    <property type="match status" value="1"/>
</dbReference>
<evidence type="ECO:0000256" key="9">
    <source>
        <dbReference type="ARBA" id="ARBA00093227"/>
    </source>
</evidence>
<evidence type="ECO:0000256" key="2">
    <source>
        <dbReference type="ARBA" id="ARBA00012883"/>
    </source>
</evidence>
<dbReference type="RefSeq" id="XP_031451332.1">
    <property type="nucleotide sequence ID" value="XM_031595472.1"/>
</dbReference>
<evidence type="ECO:0000256" key="6">
    <source>
        <dbReference type="ARBA" id="ARBA00093197"/>
    </source>
</evidence>
<dbReference type="Gene3D" id="3.30.1780.10">
    <property type="entry name" value="ornithine cyclodeaminase, domain 1"/>
    <property type="match status" value="1"/>
</dbReference>
<evidence type="ECO:0000256" key="4">
    <source>
        <dbReference type="ARBA" id="ARBA00033420"/>
    </source>
</evidence>
<comment type="catalytic activity">
    <reaction evidence="7">
        <text>L-proline + NADP(+) = 1-pyrroline-2-carboxylate + NADPH + H(+)</text>
        <dbReference type="Rhea" id="RHEA:20317"/>
        <dbReference type="ChEBI" id="CHEBI:15378"/>
        <dbReference type="ChEBI" id="CHEBI:39785"/>
        <dbReference type="ChEBI" id="CHEBI:57783"/>
        <dbReference type="ChEBI" id="CHEBI:58349"/>
        <dbReference type="ChEBI" id="CHEBI:60039"/>
        <dbReference type="EC" id="1.5.1.1"/>
    </reaction>
    <physiologicalReaction direction="right-to-left" evidence="7">
        <dbReference type="Rhea" id="RHEA:20319"/>
    </physiologicalReaction>
</comment>
<evidence type="ECO:0000256" key="12">
    <source>
        <dbReference type="ARBA" id="ARBA00093263"/>
    </source>
</evidence>
<comment type="catalytic activity">
    <reaction evidence="13">
        <text>L-proline + NAD(+) = 1-pyrroline-2-carboxylate + NADH + H(+)</text>
        <dbReference type="Rhea" id="RHEA:20321"/>
        <dbReference type="ChEBI" id="CHEBI:15378"/>
        <dbReference type="ChEBI" id="CHEBI:39785"/>
        <dbReference type="ChEBI" id="CHEBI:57540"/>
        <dbReference type="ChEBI" id="CHEBI:57945"/>
        <dbReference type="ChEBI" id="CHEBI:60039"/>
        <dbReference type="EC" id="1.5.1.1"/>
    </reaction>
    <physiologicalReaction direction="right-to-left" evidence="13">
        <dbReference type="Rhea" id="RHEA:20323"/>
    </physiologicalReaction>
</comment>
<comment type="catalytic activity">
    <reaction evidence="9">
        <text>(S)-cystathionine ketimine + NADPH + 2 H(+) = (3R,5S)-2,3,5,6,7-pentahydro-1,4-thiazepine-3,5-dicarboxylate + NADP(+)</text>
        <dbReference type="Rhea" id="RHEA:68036"/>
        <dbReference type="ChEBI" id="CHEBI:15378"/>
        <dbReference type="ChEBI" id="CHEBI:57783"/>
        <dbReference type="ChEBI" id="CHEBI:58349"/>
        <dbReference type="ChEBI" id="CHEBI:176808"/>
        <dbReference type="ChEBI" id="CHEBI:176810"/>
    </reaction>
    <physiologicalReaction direction="left-to-right" evidence="9">
        <dbReference type="Rhea" id="RHEA:68037"/>
    </physiologicalReaction>
</comment>
<dbReference type="GO" id="GO:0047127">
    <property type="term" value="F:thiomorpholine-carboxylate dehydrogenase activity"/>
    <property type="evidence" value="ECO:0007669"/>
    <property type="project" value="UniProtKB-EC"/>
</dbReference>
<dbReference type="EC" id="1.5.1.1" evidence="16"/>
<reference evidence="18" key="1">
    <citation type="submission" date="2025-08" db="UniProtKB">
        <authorList>
            <consortium name="Ensembl"/>
        </authorList>
    </citation>
    <scope>IDENTIFICATION</scope>
</reference>
<dbReference type="GO" id="GO:0050241">
    <property type="term" value="F:pyrroline-2-carboxylate reductase activity"/>
    <property type="evidence" value="ECO:0007669"/>
    <property type="project" value="UniProtKB-EC"/>
</dbReference>
<proteinExistence type="inferred from homology"/>
<protein>
    <recommendedName>
        <fullName evidence="3">Ketimine reductase mu-crystallin</fullName>
        <ecNumber evidence="16">1.5.1.1</ecNumber>
        <ecNumber evidence="2">1.5.1.25</ecNumber>
    </recommendedName>
    <alternativeName>
        <fullName evidence="17">1-piperideine-2-carboxylate/1-pyrroline-2-carboxylate reductase</fullName>
    </alternativeName>
    <alternativeName>
        <fullName evidence="4">NADP-regulated thyroid-hormone-binding protein</fullName>
    </alternativeName>
</protein>
<dbReference type="GO" id="GO:0005737">
    <property type="term" value="C:cytoplasm"/>
    <property type="evidence" value="ECO:0007669"/>
    <property type="project" value="TreeGrafter"/>
</dbReference>
<dbReference type="OrthoDB" id="41492at2759"/>
<dbReference type="Pfam" id="PF02423">
    <property type="entry name" value="OCD_Mu_crystall"/>
    <property type="match status" value="1"/>
</dbReference>
<dbReference type="SUPFAM" id="SSF51735">
    <property type="entry name" value="NAD(P)-binding Rossmann-fold domains"/>
    <property type="match status" value="1"/>
</dbReference>
<dbReference type="Proteomes" id="UP000472261">
    <property type="component" value="Unplaced"/>
</dbReference>
<dbReference type="GO" id="GO:0042403">
    <property type="term" value="P:thyroid hormone metabolic process"/>
    <property type="evidence" value="ECO:0007669"/>
    <property type="project" value="TreeGrafter"/>
</dbReference>
<dbReference type="AlphaFoldDB" id="A0A669PNP7"/>
<comment type="catalytic activity">
    <reaction evidence="5">
        <text>L-pipecolate + NAD(+) = Delta(1)-piperideine-2-carboxylate + NADH + H(+)</text>
        <dbReference type="Rhea" id="RHEA:30807"/>
        <dbReference type="ChEBI" id="CHEBI:15378"/>
        <dbReference type="ChEBI" id="CHEBI:57540"/>
        <dbReference type="ChEBI" id="CHEBI:57945"/>
        <dbReference type="ChEBI" id="CHEBI:61185"/>
        <dbReference type="ChEBI" id="CHEBI:77631"/>
        <dbReference type="EC" id="1.5.1.1"/>
    </reaction>
    <physiologicalReaction direction="right-to-left" evidence="5">
        <dbReference type="Rhea" id="RHEA:30809"/>
    </physiologicalReaction>
</comment>
<dbReference type="CTD" id="1428"/>
<comment type="catalytic activity">
    <reaction evidence="8">
        <text>(3R)-1,4-thiomorpholine-3-carboxylate + NAD(+) = 3,4-dehydrothiomorpholine-3-carboxylate + NADH + 2 H(+)</text>
        <dbReference type="Rhea" id="RHEA:12504"/>
        <dbReference type="ChEBI" id="CHEBI:15378"/>
        <dbReference type="ChEBI" id="CHEBI:57540"/>
        <dbReference type="ChEBI" id="CHEBI:57945"/>
        <dbReference type="ChEBI" id="CHEBI:58517"/>
        <dbReference type="ChEBI" id="CHEBI:176873"/>
        <dbReference type="EC" id="1.5.1.25"/>
    </reaction>
    <physiologicalReaction direction="right-to-left" evidence="8">
        <dbReference type="Rhea" id="RHEA:12506"/>
    </physiologicalReaction>
</comment>
<evidence type="ECO:0000256" key="13">
    <source>
        <dbReference type="ARBA" id="ARBA00093264"/>
    </source>
</evidence>
<comment type="similarity">
    <text evidence="1">Belongs to the ornithine cyclodeaminase/mu-crystallin family.</text>
</comment>
<dbReference type="InterPro" id="IPR003462">
    <property type="entry name" value="ODC_Mu_crystall"/>
</dbReference>
<evidence type="ECO:0000256" key="14">
    <source>
        <dbReference type="ARBA" id="ARBA00093273"/>
    </source>
</evidence>
<evidence type="ECO:0000256" key="15">
    <source>
        <dbReference type="ARBA" id="ARBA00093567"/>
    </source>
</evidence>
<dbReference type="InterPro" id="IPR023401">
    <property type="entry name" value="ODC_N"/>
</dbReference>
<dbReference type="EC" id="1.5.1.25" evidence="2"/>
<dbReference type="PIRSF" id="PIRSF001439">
    <property type="entry name" value="CryM"/>
    <property type="match status" value="1"/>
</dbReference>
<evidence type="ECO:0000256" key="3">
    <source>
        <dbReference type="ARBA" id="ARBA00015173"/>
    </source>
</evidence>
<evidence type="ECO:0000313" key="18">
    <source>
        <dbReference type="Ensembl" id="ENSPCLP00000009080.1"/>
    </source>
</evidence>
<accession>A0A669PNP7</accession>
<comment type="subunit">
    <text evidence="15">Homodimer. Binds the thyroid hormone triiodothyronine (T3); T3 binding inhibits enzymatic activity.</text>
</comment>
<comment type="catalytic activity">
    <reaction evidence="14">
        <text>L-pipecolate + NADP(+) = Delta(1)-piperideine-2-carboxylate + NADPH + H(+)</text>
        <dbReference type="Rhea" id="RHEA:12524"/>
        <dbReference type="ChEBI" id="CHEBI:15378"/>
        <dbReference type="ChEBI" id="CHEBI:57783"/>
        <dbReference type="ChEBI" id="CHEBI:58349"/>
        <dbReference type="ChEBI" id="CHEBI:61185"/>
        <dbReference type="ChEBI" id="CHEBI:77631"/>
        <dbReference type="EC" id="1.5.1.1"/>
    </reaction>
    <physiologicalReaction direction="right-to-left" evidence="14">
        <dbReference type="Rhea" id="RHEA:12526"/>
    </physiologicalReaction>
</comment>
<name>A0A669PNP7_PHACC</name>